<comment type="catalytic activity">
    <reaction evidence="12">
        <text>ATP + H2O + phospholipidSide 1 = ADP + phosphate + phospholipidSide 2.</text>
        <dbReference type="EC" id="7.6.2.1"/>
    </reaction>
</comment>
<feature type="transmembrane region" description="Helical" evidence="13">
    <location>
        <begin position="1501"/>
        <end position="1526"/>
    </location>
</feature>
<feature type="transmembrane region" description="Helical" evidence="13">
    <location>
        <begin position="1570"/>
        <end position="1594"/>
    </location>
</feature>
<dbReference type="InterPro" id="IPR056264">
    <property type="entry name" value="R2_ABCA1-4-like"/>
</dbReference>
<keyword evidence="4 13" id="KW-0812">Transmembrane</keyword>
<dbReference type="SMART" id="SM00382">
    <property type="entry name" value="AAA"/>
    <property type="match status" value="2"/>
</dbReference>
<organism evidence="15 16">
    <name type="scientific">Astatotilapia calliptera</name>
    <name type="common">Eastern happy</name>
    <name type="synonym">Chromis callipterus</name>
    <dbReference type="NCBI Taxonomy" id="8154"/>
    <lineage>
        <taxon>Eukaryota</taxon>
        <taxon>Metazoa</taxon>
        <taxon>Chordata</taxon>
        <taxon>Craniata</taxon>
        <taxon>Vertebrata</taxon>
        <taxon>Euteleostomi</taxon>
        <taxon>Actinopterygii</taxon>
        <taxon>Neopterygii</taxon>
        <taxon>Teleostei</taxon>
        <taxon>Neoteleostei</taxon>
        <taxon>Acanthomorphata</taxon>
        <taxon>Ovalentaria</taxon>
        <taxon>Cichlomorphae</taxon>
        <taxon>Cichliformes</taxon>
        <taxon>Cichlidae</taxon>
        <taxon>African cichlids</taxon>
        <taxon>Pseudocrenilabrinae</taxon>
        <taxon>Haplochromini</taxon>
        <taxon>Astatotilapia</taxon>
    </lineage>
</organism>
<keyword evidence="3" id="KW-0597">Phosphoprotein</keyword>
<dbReference type="Proteomes" id="UP000265100">
    <property type="component" value="Chromosome 6"/>
</dbReference>
<dbReference type="CDD" id="cd03263">
    <property type="entry name" value="ABC_subfamily_A"/>
    <property type="match status" value="2"/>
</dbReference>
<name>A0AAX7T2X5_ASTCA</name>
<dbReference type="EC" id="7.6.2.1" evidence="2"/>
<feature type="transmembrane region" description="Helical" evidence="13">
    <location>
        <begin position="25"/>
        <end position="46"/>
    </location>
</feature>
<keyword evidence="6" id="KW-0067">ATP-binding</keyword>
<accession>A0AAX7T2X5</accession>
<dbReference type="PANTHER" id="PTHR19229:SF34">
    <property type="entry name" value="PHOSPHOLIPID-TRANSPORTING ATPASE ABCA1"/>
    <property type="match status" value="1"/>
</dbReference>
<keyword evidence="16" id="KW-1185">Reference proteome</keyword>
<dbReference type="GO" id="GO:0005524">
    <property type="term" value="F:ATP binding"/>
    <property type="evidence" value="ECO:0007669"/>
    <property type="project" value="UniProtKB-KW"/>
</dbReference>
<feature type="domain" description="ABC transporter" evidence="14">
    <location>
        <begin position="799"/>
        <end position="1030"/>
    </location>
</feature>
<feature type="transmembrane region" description="Helical" evidence="13">
    <location>
        <begin position="1121"/>
        <end position="1146"/>
    </location>
</feature>
<dbReference type="GO" id="GO:0140326">
    <property type="term" value="F:ATPase-coupled intramembrane lipid transporter activity"/>
    <property type="evidence" value="ECO:0007669"/>
    <property type="project" value="UniProtKB-EC"/>
</dbReference>
<dbReference type="FunFam" id="3.40.50.300:FF:000264">
    <property type="entry name" value="ATP-binding cassette, sub-family A (ABC1), member 1"/>
    <property type="match status" value="1"/>
</dbReference>
<evidence type="ECO:0000256" key="13">
    <source>
        <dbReference type="SAM" id="Phobius"/>
    </source>
</evidence>
<dbReference type="InterPro" id="IPR013525">
    <property type="entry name" value="ABC2_TM"/>
</dbReference>
<dbReference type="InterPro" id="IPR026082">
    <property type="entry name" value="ABCA"/>
</dbReference>
<dbReference type="SUPFAM" id="SSF52540">
    <property type="entry name" value="P-loop containing nucleoside triphosphate hydrolases"/>
    <property type="match status" value="2"/>
</dbReference>
<dbReference type="Pfam" id="PF23321">
    <property type="entry name" value="R1_ABCA1"/>
    <property type="match status" value="1"/>
</dbReference>
<evidence type="ECO:0000256" key="7">
    <source>
        <dbReference type="ARBA" id="ARBA00022967"/>
    </source>
</evidence>
<feature type="transmembrane region" description="Helical" evidence="13">
    <location>
        <begin position="1657"/>
        <end position="1678"/>
    </location>
</feature>
<dbReference type="GO" id="GO:0140359">
    <property type="term" value="F:ABC-type transporter activity"/>
    <property type="evidence" value="ECO:0007669"/>
    <property type="project" value="InterPro"/>
</dbReference>
<dbReference type="GO" id="GO:0016887">
    <property type="term" value="F:ATP hydrolysis activity"/>
    <property type="evidence" value="ECO:0007669"/>
    <property type="project" value="InterPro"/>
</dbReference>
<dbReference type="PROSITE" id="PS00211">
    <property type="entry name" value="ABC_TRANSPORTER_1"/>
    <property type="match status" value="1"/>
</dbReference>
<feature type="domain" description="ABC transporter" evidence="14">
    <location>
        <begin position="1712"/>
        <end position="1944"/>
    </location>
</feature>
<feature type="transmembrane region" description="Helical" evidence="13">
    <location>
        <begin position="1606"/>
        <end position="1624"/>
    </location>
</feature>
<dbReference type="PANTHER" id="PTHR19229">
    <property type="entry name" value="ATP-BINDING CASSETTE TRANSPORTER SUBFAMILY A ABCA"/>
    <property type="match status" value="1"/>
</dbReference>
<dbReference type="Ensembl" id="ENSACLT00000057086.1">
    <property type="protein sequence ID" value="ENSACLP00000051133.1"/>
    <property type="gene ID" value="ENSACLG00000001042.2"/>
</dbReference>
<evidence type="ECO:0000256" key="3">
    <source>
        <dbReference type="ARBA" id="ARBA00022553"/>
    </source>
</evidence>
<evidence type="ECO:0000256" key="8">
    <source>
        <dbReference type="ARBA" id="ARBA00022989"/>
    </source>
</evidence>
<evidence type="ECO:0000256" key="10">
    <source>
        <dbReference type="ARBA" id="ARBA00023157"/>
    </source>
</evidence>
<proteinExistence type="predicted"/>
<feature type="transmembrane region" description="Helical" evidence="13">
    <location>
        <begin position="592"/>
        <end position="616"/>
    </location>
</feature>
<keyword evidence="11" id="KW-0325">Glycoprotein</keyword>
<reference evidence="15" key="3">
    <citation type="submission" date="2025-08" db="UniProtKB">
        <authorList>
            <consortium name="Ensembl"/>
        </authorList>
    </citation>
    <scope>IDENTIFICATION</scope>
</reference>
<keyword evidence="7" id="KW-1278">Translocase</keyword>
<evidence type="ECO:0000256" key="12">
    <source>
        <dbReference type="ARBA" id="ARBA00034036"/>
    </source>
</evidence>
<evidence type="ECO:0000259" key="14">
    <source>
        <dbReference type="PROSITE" id="PS50893"/>
    </source>
</evidence>
<feature type="transmembrane region" description="Helical" evidence="13">
    <location>
        <begin position="622"/>
        <end position="642"/>
    </location>
</feature>
<sequence>MAVSTQLGLLLWKNFTYRRRQTIQLLIEIVWPLFIFFILISVRIYYPPYEQHECHFPNKAMPSAGTLPWVQGIICNANNPCFRNPTPGEILWLSNVLIFNNLLYLDFFPLGFKLKDFLRDDETLSHFLHHNASLPRHALKHIVEADVNLEKVNEDSCLESLLFILKSFFSNIHQWVKCFRALSSMKSWKDMRKEILYLTANATGSPNQMYQAVSRIVCGHPEGGGLKIKSLNWYEDNNYKALFGNHGNDNDSEPISTYDNSSTPYCNNLMKNLESSPISRMIWRALKPLLMGKILYTPDTPATQRIIHEVNKTFQELGVLRDLGGMWEEMKPKIWNFMENSEEMDMVRTLLQNNASAMFLNSQLSGTELRVSDIAAFLSKTSVNKKHAGSVYTWRDVFNETNHAIQTISRFMECVNLDKLEPVANEERLVNKSMGLLDNQRFWAGIVFPDIAHNNSTDLPPNVNYKIRMDIDNVERTNKIKDGYWDPGPRADPFEDLRYVWGGFSYLQDVIEQGIIRAVTGTKQKTGIYIQQMPYPCYVDDIFLRVMSRSMPLFMTLAWMYSVAIIIKGVVYEKEARLKETMRIMGLNNGTLWLSWFISSLIPLLISAGLLMGNLLPYSDSGVVFLFLGSFGVVTIMQCFLISTLFSRANLAAACGGIIYFTLYLPYVLCVAWQDYVGFGAKIVVSLLSPVAFGFGCEYFALFEEQGVGIQWSNLLASPLEEDSYNLTTSICLMLFDAVLYGIMTWYIEAVFPGQYGIPRPWYFPFTRTYWCGEKENKNISTPLSKKGNEEPSHIEPGVYIENLVKIYSHGNKLAVDGLSLRFYEGQITSFLGHNGAGKTTTMSILTGLFPPTSGTAYILGKDIRSELSTIRQNLGVCPQHNVLFSMLTVEEHIWFYARLKGLSEEKVKAEMEQIVNDVGLPHKRKSRTSTLSGGMQRKLSVALAFVGGSKVVILDEPTAGVDPYARRGIWDLLLKYRQGRTIILSTHHMDEADILGDRIAIISHGKLCCVGSSLFLKTHLGTGYYLTLVKRDYDLTLQSCRNSASTVSYNVSLISNVIFKHVPEARLVEDLGHELAYVLPYQAAKDGAFVELFHELDDRLTDLGISSYGISDTTLEEVRYYIFIWLELTFLHIYMSFALFFAVCFHLSQYFNLFPSNSSDFLESESRETDWLSGTDGKGSYQVKGWSLKRQQFVALLWKRFLYARRSRKGFFAQIVLPAVFVCIALVFSLIVPPFGKYPSLALDPGMYGEQFTFISNDMPEDPHTNNLLGALTAEPGFGTRCMEGQPIPDIPCTAVQDEWSVPQVSQSVKDMFDKGNWTMQNPSPLCECSCEGRKRMLPECPSGAGGLPPPQVRLSETDTLQNLTGRNVSDYLVKTYSLMLHQVKLSQLPLLMQIWFNNKGWHSIGSFLNVMNNAILRVSLPGGKDPTKFGITAYNHPLNLTKEQLSQVALMTTSVDVLVSICVIFAMSFVPASFVVFLIQERVNKAKHMHFISGVQPFLYWLANFVWDMCNYIVPATLVIIIFVCFQQDAYVSSTNLPVLALLLLLYGWSITPLMYPASFFFKIPSTAYVVLTSVNILIGINGSVSTFVLELFGSNEIGGINDILKNVFLIFPHFCLGRGLIDMVKNQAMADALERFGENRFRSPLAWDMVGKNLFAMAIEGVVFFCITVLIQYHFCFKASHLKPIGEEDEDVARERQRILSGGGQSDILELRQLTKIYKRKQKPAVDRLCVGIPPGECFGLLGVNGAGKTSTFKMLTGDSVVTSGEAYLAGKSVTTEIDEVHQNMGYCPQFDAINDLLTGREHLEFYAILRGVPEKEVCEVADWGIRKLGLMKYVDKAAGSYSGGNMRKLSTAIALIGGPPVVFLDEPTTGMDPKARRALWNAILSIIKEGRSVVLTSHSMEECEALCTRMAIMVNGRFRCLGSVQHLKNRFGDGYTIILRVAGPDPDLRPVMDFIERELPGSTLKEKHRNMLQYQLPSSLTSLARIFSLLSKNKEALSIEDYSVSQTTLDQVFVNFAKDQSDEDHLKDVHLSKRDAVVVDISQLNSFLTDNKTRESCV</sequence>
<dbReference type="InterPro" id="IPR003439">
    <property type="entry name" value="ABC_transporter-like_ATP-bd"/>
</dbReference>
<dbReference type="Pfam" id="PF00005">
    <property type="entry name" value="ABC_tran"/>
    <property type="match status" value="2"/>
</dbReference>
<evidence type="ECO:0000256" key="9">
    <source>
        <dbReference type="ARBA" id="ARBA00023136"/>
    </source>
</evidence>
<dbReference type="GO" id="GO:0005548">
    <property type="term" value="F:phospholipid transporter activity"/>
    <property type="evidence" value="ECO:0007669"/>
    <property type="project" value="UniProtKB-ARBA"/>
</dbReference>
<dbReference type="InterPro" id="IPR027417">
    <property type="entry name" value="P-loop_NTPase"/>
</dbReference>
<evidence type="ECO:0000256" key="6">
    <source>
        <dbReference type="ARBA" id="ARBA00022840"/>
    </source>
</evidence>
<evidence type="ECO:0000256" key="1">
    <source>
        <dbReference type="ARBA" id="ARBA00004141"/>
    </source>
</evidence>
<feature type="transmembrane region" description="Helical" evidence="13">
    <location>
        <begin position="649"/>
        <end position="667"/>
    </location>
</feature>
<feature type="transmembrane region" description="Helical" evidence="13">
    <location>
        <begin position="724"/>
        <end position="748"/>
    </location>
</feature>
<evidence type="ECO:0000313" key="16">
    <source>
        <dbReference type="Proteomes" id="UP000265100"/>
    </source>
</evidence>
<protein>
    <recommendedName>
        <fullName evidence="2">P-type phospholipid transporter</fullName>
        <ecNumber evidence="2">7.6.2.1</ecNumber>
    </recommendedName>
</protein>
<feature type="transmembrane region" description="Helical" evidence="13">
    <location>
        <begin position="1211"/>
        <end position="1233"/>
    </location>
</feature>
<keyword evidence="5" id="KW-0547">Nucleotide-binding</keyword>
<dbReference type="GeneTree" id="ENSGT00940000154658"/>
<dbReference type="PROSITE" id="PS50893">
    <property type="entry name" value="ABC_TRANSPORTER_2"/>
    <property type="match status" value="2"/>
</dbReference>
<keyword evidence="10" id="KW-1015">Disulfide bond</keyword>
<dbReference type="InterPro" id="IPR017871">
    <property type="entry name" value="ABC_transporter-like_CS"/>
</dbReference>
<reference evidence="16" key="2">
    <citation type="submission" date="2023-03" db="EMBL/GenBank/DDBJ databases">
        <authorList>
            <consortium name="Wellcome Sanger Institute Data Sharing"/>
        </authorList>
    </citation>
    <scope>NUCLEOTIDE SEQUENCE [LARGE SCALE GENOMIC DNA]</scope>
</reference>
<keyword evidence="8 13" id="KW-1133">Transmembrane helix</keyword>
<comment type="subcellular location">
    <subcellularLocation>
        <location evidence="1">Membrane</location>
        <topology evidence="1">Multi-pass membrane protein</topology>
    </subcellularLocation>
</comment>
<evidence type="ECO:0000256" key="11">
    <source>
        <dbReference type="ARBA" id="ARBA00023180"/>
    </source>
</evidence>
<dbReference type="FunFam" id="3.40.50.300:FF:000232">
    <property type="entry name" value="ATP-binding cassette, sub-family A (ABC1), member 1"/>
    <property type="match status" value="1"/>
</dbReference>
<dbReference type="InterPro" id="IPR003593">
    <property type="entry name" value="AAA+_ATPase"/>
</dbReference>
<feature type="transmembrane region" description="Helical" evidence="13">
    <location>
        <begin position="551"/>
        <end position="571"/>
    </location>
</feature>
<keyword evidence="9 13" id="KW-0472">Membrane</keyword>
<dbReference type="GO" id="GO:0016020">
    <property type="term" value="C:membrane"/>
    <property type="evidence" value="ECO:0007669"/>
    <property type="project" value="UniProtKB-SubCell"/>
</dbReference>
<reference evidence="15 16" key="1">
    <citation type="submission" date="2018-05" db="EMBL/GenBank/DDBJ databases">
        <authorList>
            <person name="Datahose"/>
        </authorList>
    </citation>
    <scope>NUCLEOTIDE SEQUENCE</scope>
</reference>
<feature type="transmembrane region" description="Helical" evidence="13">
    <location>
        <begin position="679"/>
        <end position="703"/>
    </location>
</feature>
<dbReference type="Gene3D" id="3.40.50.300">
    <property type="entry name" value="P-loop containing nucleotide triphosphate hydrolases"/>
    <property type="match status" value="2"/>
</dbReference>
<dbReference type="Pfam" id="PF12698">
    <property type="entry name" value="ABC2_membrane_3"/>
    <property type="match status" value="2"/>
</dbReference>
<reference evidence="15" key="4">
    <citation type="submission" date="2025-09" db="UniProtKB">
        <authorList>
            <consortium name="Ensembl"/>
        </authorList>
    </citation>
    <scope>IDENTIFICATION</scope>
</reference>
<feature type="transmembrane region" description="Helical" evidence="13">
    <location>
        <begin position="1538"/>
        <end position="1558"/>
    </location>
</feature>
<evidence type="ECO:0000256" key="4">
    <source>
        <dbReference type="ARBA" id="ARBA00022692"/>
    </source>
</evidence>
<evidence type="ECO:0000313" key="15">
    <source>
        <dbReference type="Ensembl" id="ENSACLP00000051133.1"/>
    </source>
</evidence>
<evidence type="ECO:0000256" key="2">
    <source>
        <dbReference type="ARBA" id="ARBA00012189"/>
    </source>
</evidence>
<feature type="transmembrane region" description="Helical" evidence="13">
    <location>
        <begin position="1459"/>
        <end position="1481"/>
    </location>
</feature>
<evidence type="ECO:0000256" key="5">
    <source>
        <dbReference type="ARBA" id="ARBA00022741"/>
    </source>
</evidence>